<dbReference type="Pfam" id="PF00535">
    <property type="entry name" value="Glycos_transf_2"/>
    <property type="match status" value="1"/>
</dbReference>
<dbReference type="AlphaFoldDB" id="A0A1H3B340"/>
<dbReference type="Gene3D" id="3.90.550.10">
    <property type="entry name" value="Spore Coat Polysaccharide Biosynthesis Protein SpsA, Chain A"/>
    <property type="match status" value="1"/>
</dbReference>
<dbReference type="SUPFAM" id="SSF53448">
    <property type="entry name" value="Nucleotide-diphospho-sugar transferases"/>
    <property type="match status" value="1"/>
</dbReference>
<keyword evidence="4" id="KW-1185">Reference proteome</keyword>
<evidence type="ECO:0000313" key="3">
    <source>
        <dbReference type="EMBL" id="SDX36347.1"/>
    </source>
</evidence>
<dbReference type="InterPro" id="IPR050834">
    <property type="entry name" value="Glycosyltransf_2"/>
</dbReference>
<dbReference type="OrthoDB" id="9805625at2"/>
<accession>A0A1H3B340</accession>
<keyword evidence="1" id="KW-0812">Transmembrane</keyword>
<dbReference type="RefSeq" id="WP_092736848.1">
    <property type="nucleotide sequence ID" value="NZ_FNOV01000001.1"/>
</dbReference>
<dbReference type="GO" id="GO:0016740">
    <property type="term" value="F:transferase activity"/>
    <property type="evidence" value="ECO:0007669"/>
    <property type="project" value="UniProtKB-KW"/>
</dbReference>
<dbReference type="STRING" id="651662.SAMN04488069_101142"/>
<evidence type="ECO:0000259" key="2">
    <source>
        <dbReference type="Pfam" id="PF00535"/>
    </source>
</evidence>
<name>A0A1H3B340_9BACT</name>
<dbReference type="Proteomes" id="UP000199249">
    <property type="component" value="Unassembled WGS sequence"/>
</dbReference>
<keyword evidence="1" id="KW-0472">Membrane</keyword>
<dbReference type="InterPro" id="IPR001173">
    <property type="entry name" value="Glyco_trans_2-like"/>
</dbReference>
<feature type="transmembrane region" description="Helical" evidence="1">
    <location>
        <begin position="360"/>
        <end position="381"/>
    </location>
</feature>
<gene>
    <name evidence="3" type="ORF">SAMN04488069_101142</name>
</gene>
<dbReference type="EMBL" id="FNOV01000001">
    <property type="protein sequence ID" value="SDX36347.1"/>
    <property type="molecule type" value="Genomic_DNA"/>
</dbReference>
<dbReference type="InterPro" id="IPR029044">
    <property type="entry name" value="Nucleotide-diphossugar_trans"/>
</dbReference>
<dbReference type="PANTHER" id="PTHR43685:SF2">
    <property type="entry name" value="GLYCOSYLTRANSFERASE 2-LIKE DOMAIN-CONTAINING PROTEIN"/>
    <property type="match status" value="1"/>
</dbReference>
<keyword evidence="1" id="KW-1133">Transmembrane helix</keyword>
<dbReference type="PANTHER" id="PTHR43685">
    <property type="entry name" value="GLYCOSYLTRANSFERASE"/>
    <property type="match status" value="1"/>
</dbReference>
<feature type="transmembrane region" description="Helical" evidence="1">
    <location>
        <begin position="303"/>
        <end position="323"/>
    </location>
</feature>
<feature type="domain" description="Glycosyltransferase 2-like" evidence="2">
    <location>
        <begin position="57"/>
        <end position="228"/>
    </location>
</feature>
<keyword evidence="3" id="KW-0808">Transferase</keyword>
<evidence type="ECO:0000256" key="1">
    <source>
        <dbReference type="SAM" id="Phobius"/>
    </source>
</evidence>
<proteinExistence type="predicted"/>
<protein>
    <submittedName>
        <fullName evidence="3">Glycosyltransferase, catalytic subunit of cellulose synthase and poly-beta-1,6-N-acetylglucosamine synthase</fullName>
    </submittedName>
</protein>
<reference evidence="4" key="1">
    <citation type="submission" date="2016-10" db="EMBL/GenBank/DDBJ databases">
        <authorList>
            <person name="Varghese N."/>
            <person name="Submissions S."/>
        </authorList>
    </citation>
    <scope>NUCLEOTIDE SEQUENCE [LARGE SCALE GENOMIC DNA]</scope>
    <source>
        <strain evidence="4">CGMCC 1.8975</strain>
    </source>
</reference>
<organism evidence="3 4">
    <name type="scientific">Hymenobacter psychrophilus</name>
    <dbReference type="NCBI Taxonomy" id="651662"/>
    <lineage>
        <taxon>Bacteria</taxon>
        <taxon>Pseudomonadati</taxon>
        <taxon>Bacteroidota</taxon>
        <taxon>Cytophagia</taxon>
        <taxon>Cytophagales</taxon>
        <taxon>Hymenobacteraceae</taxon>
        <taxon>Hymenobacter</taxon>
    </lineage>
</organism>
<evidence type="ECO:0000313" key="4">
    <source>
        <dbReference type="Proteomes" id="UP000199249"/>
    </source>
</evidence>
<feature type="transmembrane region" description="Helical" evidence="1">
    <location>
        <begin position="335"/>
        <end position="354"/>
    </location>
</feature>
<sequence>MSSAWSLLLLAFPALYAEQLLRLRRAWQQLPQPELPPLPAAADSVAAPAPAAVPRFSVLVAARNEAANLPQLLADLARQRLPAHEFEVIIADDHSTDDTAALLAAAATTAAFRLQMVRLAEVPGAGVGKKAALQAALQHARAPWIVCTDADCRVGPDWLRTYAALLDGAGPAVNFVSGPVLLTGPDTLLQRLSGLEFAGLVGTGGAGIAAGTPTMCNGANLAYRRRAFAAVAGYAGNAHLPSGDDEFLLHKLHAAFPGSIRFLKHPAALVRTAGPPTLSALLRQRVRWASKWRHYRHLPSQRLAVLVLLANLAPMAGLVASVWQPALLPGAVAGLGLKLAADCWFLAPVLGFLGRRRWLAYAPLLQLAYAPYALLVGLAGLRGGYEWKGRRAG</sequence>